<organism evidence="2 3">
    <name type="scientific">Ktedonobacter racemifer DSM 44963</name>
    <dbReference type="NCBI Taxonomy" id="485913"/>
    <lineage>
        <taxon>Bacteria</taxon>
        <taxon>Bacillati</taxon>
        <taxon>Chloroflexota</taxon>
        <taxon>Ktedonobacteria</taxon>
        <taxon>Ktedonobacterales</taxon>
        <taxon>Ktedonobacteraceae</taxon>
        <taxon>Ktedonobacter</taxon>
    </lineage>
</organism>
<keyword evidence="1" id="KW-0812">Transmembrane</keyword>
<feature type="transmembrane region" description="Helical" evidence="1">
    <location>
        <begin position="44"/>
        <end position="65"/>
    </location>
</feature>
<accession>D6TSI3</accession>
<dbReference type="EMBL" id="ADVG01000003">
    <property type="protein sequence ID" value="EFH83384.1"/>
    <property type="molecule type" value="Genomic_DNA"/>
</dbReference>
<protein>
    <submittedName>
        <fullName evidence="2">Uncharacterized protein</fullName>
    </submittedName>
</protein>
<keyword evidence="1" id="KW-0472">Membrane</keyword>
<keyword evidence="3" id="KW-1185">Reference proteome</keyword>
<keyword evidence="1" id="KW-1133">Transmembrane helix</keyword>
<sequence length="107" mass="12289">MFPSYTSFIPHLLSEHPGRYTLRQGRLDGLNSRHPAMMMLFTKFVLMGIPIYKSLLIFRFVFSIVMQKKQGGMLLLDGSTRLDGMLYPKGGHYVQEDTVTQYVSLII</sequence>
<dbReference type="InParanoid" id="D6TSI3"/>
<dbReference type="Proteomes" id="UP000004508">
    <property type="component" value="Unassembled WGS sequence"/>
</dbReference>
<dbReference type="STRING" id="485913.Krac_4340"/>
<evidence type="ECO:0000256" key="1">
    <source>
        <dbReference type="SAM" id="Phobius"/>
    </source>
</evidence>
<reference evidence="2 3" key="1">
    <citation type="journal article" date="2011" name="Stand. Genomic Sci.">
        <title>Non-contiguous finished genome sequence and contextual data of the filamentous soil bacterium Ktedonobacter racemifer type strain (SOSP1-21).</title>
        <authorList>
            <person name="Chang Y.J."/>
            <person name="Land M."/>
            <person name="Hauser L."/>
            <person name="Chertkov O."/>
            <person name="Del Rio T.G."/>
            <person name="Nolan M."/>
            <person name="Copeland A."/>
            <person name="Tice H."/>
            <person name="Cheng J.F."/>
            <person name="Lucas S."/>
            <person name="Han C."/>
            <person name="Goodwin L."/>
            <person name="Pitluck S."/>
            <person name="Ivanova N."/>
            <person name="Ovchinikova G."/>
            <person name="Pati A."/>
            <person name="Chen A."/>
            <person name="Palaniappan K."/>
            <person name="Mavromatis K."/>
            <person name="Liolios K."/>
            <person name="Brettin T."/>
            <person name="Fiebig A."/>
            <person name="Rohde M."/>
            <person name="Abt B."/>
            <person name="Goker M."/>
            <person name="Detter J.C."/>
            <person name="Woyke T."/>
            <person name="Bristow J."/>
            <person name="Eisen J.A."/>
            <person name="Markowitz V."/>
            <person name="Hugenholtz P."/>
            <person name="Kyrpides N.C."/>
            <person name="Klenk H.P."/>
            <person name="Lapidus A."/>
        </authorList>
    </citation>
    <scope>NUCLEOTIDE SEQUENCE [LARGE SCALE GENOMIC DNA]</scope>
    <source>
        <strain evidence="3">DSM 44963</strain>
    </source>
</reference>
<name>D6TSI3_KTERA</name>
<evidence type="ECO:0000313" key="2">
    <source>
        <dbReference type="EMBL" id="EFH83384.1"/>
    </source>
</evidence>
<gene>
    <name evidence="2" type="ORF">Krac_4340</name>
</gene>
<evidence type="ECO:0000313" key="3">
    <source>
        <dbReference type="Proteomes" id="UP000004508"/>
    </source>
</evidence>
<dbReference type="AlphaFoldDB" id="D6TSI3"/>
<comment type="caution">
    <text evidence="2">The sequence shown here is derived from an EMBL/GenBank/DDBJ whole genome shotgun (WGS) entry which is preliminary data.</text>
</comment>
<proteinExistence type="predicted"/>